<dbReference type="PANTHER" id="PTHR18919">
    <property type="entry name" value="ACETYL-COA C-ACYLTRANSFERASE"/>
    <property type="match status" value="1"/>
</dbReference>
<protein>
    <submittedName>
        <fullName evidence="5">Acetyl-CoA acetyltransferase</fullName>
    </submittedName>
</protein>
<evidence type="ECO:0000256" key="1">
    <source>
        <dbReference type="ARBA" id="ARBA00010982"/>
    </source>
</evidence>
<keyword evidence="3" id="KW-0012">Acyltransferase</keyword>
<dbReference type="Proteomes" id="UP001500603">
    <property type="component" value="Unassembled WGS sequence"/>
</dbReference>
<feature type="domain" description="Thiolase-like protein type 1 additional C-terminal" evidence="4">
    <location>
        <begin position="422"/>
        <end position="478"/>
    </location>
</feature>
<proteinExistence type="inferred from homology"/>
<evidence type="ECO:0000256" key="3">
    <source>
        <dbReference type="ARBA" id="ARBA00023315"/>
    </source>
</evidence>
<organism evidence="5 6">
    <name type="scientific">Nocardia callitridis</name>
    <dbReference type="NCBI Taxonomy" id="648753"/>
    <lineage>
        <taxon>Bacteria</taxon>
        <taxon>Bacillati</taxon>
        <taxon>Actinomycetota</taxon>
        <taxon>Actinomycetes</taxon>
        <taxon>Mycobacteriales</taxon>
        <taxon>Nocardiaceae</taxon>
        <taxon>Nocardia</taxon>
    </lineage>
</organism>
<gene>
    <name evidence="5" type="ORF">GCM10023318_51310</name>
</gene>
<dbReference type="Gene3D" id="3.40.47.10">
    <property type="match status" value="1"/>
</dbReference>
<dbReference type="InterPro" id="IPR040771">
    <property type="entry name" value="TLP1_add_C"/>
</dbReference>
<comment type="caution">
    <text evidence="5">The sequence shown here is derived from an EMBL/GenBank/DDBJ whole genome shotgun (WGS) entry which is preliminary data.</text>
</comment>
<dbReference type="PANTHER" id="PTHR18919:SF139">
    <property type="entry name" value="THIOLASE-LIKE PROTEIN TYPE 1 ADDITIONAL C-TERMINAL DOMAIN-CONTAINING PROTEIN"/>
    <property type="match status" value="1"/>
</dbReference>
<accession>A0ABP9KVS7</accession>
<evidence type="ECO:0000256" key="2">
    <source>
        <dbReference type="ARBA" id="ARBA00022679"/>
    </source>
</evidence>
<sequence length="506" mass="53583">MIDPCTPVLVGVGQVADSVDDLDYRQWSSVDLATVAARRAVDDTAADYATVAASVEVVAGVRQFEISAPVPAPLGRSDNYPRSVARRMGIDPGHAVLEVVGGQGPQHLVTEFASAIAAGRLESVLLVGSDAISTERFYAGRADKPDFTEAIGGQLEDRGFGYESFLDENLIRHAAVSPPTQYGLLENARRARLGATPAEYRMRMAELFAPFTCVAAKNPLAGSQVVRSAAELATVTASNRMICDPYPRLLVARDLVNQGAAVVLMSVSKARELDVPQEKWVYLRGHCDLVEQPLLERVDLGGAPTATMAAREALRVAGIGLDDIAAFDLYSCFPIAVFNFCEGMDLPTDDPRGLTVTGGLPFFGGPGNNYSMHAIAEIVSRMRERPGDFGLVGANGGIMSKYSVGVYSTAPADWVPDRAPALQQAVSDLPSVDVRPRAEGAARIETYTARAESGTGVGLVIGRMVADDTRFLAAIDPESLGAVGDPIGQDIVVTAGENGNSAVMRN</sequence>
<dbReference type="InterPro" id="IPR016039">
    <property type="entry name" value="Thiolase-like"/>
</dbReference>
<evidence type="ECO:0000313" key="6">
    <source>
        <dbReference type="Proteomes" id="UP001500603"/>
    </source>
</evidence>
<comment type="similarity">
    <text evidence="1">Belongs to the thiolase-like superfamily. Thiolase family.</text>
</comment>
<evidence type="ECO:0000313" key="5">
    <source>
        <dbReference type="EMBL" id="GAA5064887.1"/>
    </source>
</evidence>
<dbReference type="EMBL" id="BAABJM010000006">
    <property type="protein sequence ID" value="GAA5064887.1"/>
    <property type="molecule type" value="Genomic_DNA"/>
</dbReference>
<name>A0ABP9KVS7_9NOCA</name>
<dbReference type="RefSeq" id="WP_345498523.1">
    <property type="nucleotide sequence ID" value="NZ_BAABJM010000006.1"/>
</dbReference>
<reference evidence="6" key="1">
    <citation type="journal article" date="2019" name="Int. J. Syst. Evol. Microbiol.">
        <title>The Global Catalogue of Microorganisms (GCM) 10K type strain sequencing project: providing services to taxonomists for standard genome sequencing and annotation.</title>
        <authorList>
            <consortium name="The Broad Institute Genomics Platform"/>
            <consortium name="The Broad Institute Genome Sequencing Center for Infectious Disease"/>
            <person name="Wu L."/>
            <person name="Ma J."/>
        </authorList>
    </citation>
    <scope>NUCLEOTIDE SEQUENCE [LARGE SCALE GENOMIC DNA]</scope>
    <source>
        <strain evidence="6">JCM 18298</strain>
    </source>
</reference>
<dbReference type="NCBIfam" id="NF006105">
    <property type="entry name" value="PRK08257.1-4"/>
    <property type="match status" value="1"/>
</dbReference>
<dbReference type="SUPFAM" id="SSF53901">
    <property type="entry name" value="Thiolase-like"/>
    <property type="match status" value="1"/>
</dbReference>
<keyword evidence="2" id="KW-0808">Transferase</keyword>
<keyword evidence="6" id="KW-1185">Reference proteome</keyword>
<dbReference type="Pfam" id="PF18313">
    <property type="entry name" value="TLP1_add_C"/>
    <property type="match status" value="1"/>
</dbReference>
<evidence type="ECO:0000259" key="4">
    <source>
        <dbReference type="Pfam" id="PF18313"/>
    </source>
</evidence>
<dbReference type="Gene3D" id="2.40.50.840">
    <property type="match status" value="1"/>
</dbReference>